<keyword evidence="4 7" id="KW-0489">Methyltransferase</keyword>
<gene>
    <name evidence="10" type="ORF">QE399_003992</name>
</gene>
<dbReference type="CDD" id="cd11641">
    <property type="entry name" value="Precorrin-4_C11-MT"/>
    <property type="match status" value="1"/>
</dbReference>
<evidence type="ECO:0000256" key="8">
    <source>
        <dbReference type="SAM" id="MobiDB-lite"/>
    </source>
</evidence>
<dbReference type="Gene3D" id="3.40.1010.10">
    <property type="entry name" value="Cobalt-precorrin-4 Transmethylase, Domain 1"/>
    <property type="match status" value="1"/>
</dbReference>
<keyword evidence="3" id="KW-0169">Cobalamin biosynthesis</keyword>
<dbReference type="PANTHER" id="PTHR45790">
    <property type="entry name" value="SIROHEME SYNTHASE-RELATED"/>
    <property type="match status" value="1"/>
</dbReference>
<dbReference type="PROSITE" id="PS00840">
    <property type="entry name" value="SUMT_2"/>
    <property type="match status" value="1"/>
</dbReference>
<feature type="domain" description="Tetrapyrrole methylase" evidence="9">
    <location>
        <begin position="2"/>
        <end position="208"/>
    </location>
</feature>
<proteinExistence type="inferred from homology"/>
<evidence type="ECO:0000256" key="1">
    <source>
        <dbReference type="ARBA" id="ARBA00004953"/>
    </source>
</evidence>
<comment type="pathway">
    <text evidence="1">Cofactor biosynthesis; adenosylcobalamin biosynthesis.</text>
</comment>
<evidence type="ECO:0000256" key="6">
    <source>
        <dbReference type="ARBA" id="ARBA00022691"/>
    </source>
</evidence>
<evidence type="ECO:0000256" key="5">
    <source>
        <dbReference type="ARBA" id="ARBA00022679"/>
    </source>
</evidence>
<keyword evidence="11" id="KW-1185">Reference proteome</keyword>
<dbReference type="InterPro" id="IPR050161">
    <property type="entry name" value="Siro_Cobalamin_biosynth"/>
</dbReference>
<dbReference type="InterPro" id="IPR014777">
    <property type="entry name" value="4pyrrole_Mease_sub1"/>
</dbReference>
<evidence type="ECO:0000313" key="11">
    <source>
        <dbReference type="Proteomes" id="UP001267710"/>
    </source>
</evidence>
<dbReference type="InterPro" id="IPR000878">
    <property type="entry name" value="4pyrrol_Mease"/>
</dbReference>
<evidence type="ECO:0000313" key="10">
    <source>
        <dbReference type="EMBL" id="MDR6216303.1"/>
    </source>
</evidence>
<name>A0ABU1IGF1_9BURK</name>
<dbReference type="GO" id="GO:0032259">
    <property type="term" value="P:methylation"/>
    <property type="evidence" value="ECO:0007669"/>
    <property type="project" value="UniProtKB-KW"/>
</dbReference>
<sequence length="282" mass="29675">MTVHFIGAGPGAADLITVRGRDLMAACPVCLYAGSLIPRDLLAHCPPGARIVNTAAMSLDDIVAEIETAHAQGHDVARLHSGDLSVWSAMGEQLRRLRALGIPYTVTPGVPSFAAAAATLGAELTLPGLCQSVVLTRTSGRATSMPEGENLAAFAATGAVLAIHLSIHVAEKVQAELLPHYGADCPAAIVWRASWPDETVVRTTVGALAQAVAASMERTALILVGRSLQAEDFAESRLYAADYDRRYRPLGTEPRFPATDVQNNPALDTARDEPLNDGAPRA</sequence>
<keyword evidence="5 7" id="KW-0808">Transferase</keyword>
<comment type="caution">
    <text evidence="10">The sequence shown here is derived from an EMBL/GenBank/DDBJ whole genome shotgun (WGS) entry which is preliminary data.</text>
</comment>
<dbReference type="PROSITE" id="PS00839">
    <property type="entry name" value="SUMT_1"/>
    <property type="match status" value="1"/>
</dbReference>
<dbReference type="EC" id="2.1.1.133" evidence="10"/>
<dbReference type="Proteomes" id="UP001267710">
    <property type="component" value="Unassembled WGS sequence"/>
</dbReference>
<keyword evidence="6" id="KW-0949">S-adenosyl-L-methionine</keyword>
<reference evidence="10 11" key="1">
    <citation type="submission" date="2023-08" db="EMBL/GenBank/DDBJ databases">
        <title>Functional and genomic diversity of the sorghum phyllosphere microbiome.</title>
        <authorList>
            <person name="Shade A."/>
        </authorList>
    </citation>
    <scope>NUCLEOTIDE SEQUENCE [LARGE SCALE GENOMIC DNA]</scope>
    <source>
        <strain evidence="10 11">SORGH_AS_0335</strain>
    </source>
</reference>
<organism evidence="10 11">
    <name type="scientific">Paracidovorax wautersii</name>
    <dbReference type="NCBI Taxonomy" id="1177982"/>
    <lineage>
        <taxon>Bacteria</taxon>
        <taxon>Pseudomonadati</taxon>
        <taxon>Pseudomonadota</taxon>
        <taxon>Betaproteobacteria</taxon>
        <taxon>Burkholderiales</taxon>
        <taxon>Comamonadaceae</taxon>
        <taxon>Paracidovorax</taxon>
    </lineage>
</organism>
<comment type="similarity">
    <text evidence="2 7">Belongs to the precorrin methyltransferase family.</text>
</comment>
<dbReference type="EC" id="2.1.1.271" evidence="10"/>
<dbReference type="PANTHER" id="PTHR45790:SF4">
    <property type="entry name" value="COBALT-PRECORRIN-4 C(11)-METHYLTRANSFERASE"/>
    <property type="match status" value="1"/>
</dbReference>
<dbReference type="InterPro" id="IPR003043">
    <property type="entry name" value="Uropor_MeTrfase_CS"/>
</dbReference>
<dbReference type="NCBIfam" id="TIGR01465">
    <property type="entry name" value="cobM_cbiF"/>
    <property type="match status" value="1"/>
</dbReference>
<evidence type="ECO:0000256" key="2">
    <source>
        <dbReference type="ARBA" id="ARBA00005879"/>
    </source>
</evidence>
<dbReference type="InterPro" id="IPR006362">
    <property type="entry name" value="Cbl_synth_CobM/CibF"/>
</dbReference>
<accession>A0ABU1IGF1</accession>
<dbReference type="Pfam" id="PF00590">
    <property type="entry name" value="TP_methylase"/>
    <property type="match status" value="1"/>
</dbReference>
<dbReference type="RefSeq" id="WP_309831608.1">
    <property type="nucleotide sequence ID" value="NZ_JAVIZX010000001.1"/>
</dbReference>
<dbReference type="GO" id="GO:0046026">
    <property type="term" value="F:precorrin-4 C11-methyltransferase activity"/>
    <property type="evidence" value="ECO:0007669"/>
    <property type="project" value="UniProtKB-EC"/>
</dbReference>
<evidence type="ECO:0000256" key="7">
    <source>
        <dbReference type="RuleBase" id="RU003960"/>
    </source>
</evidence>
<evidence type="ECO:0000259" key="9">
    <source>
        <dbReference type="Pfam" id="PF00590"/>
    </source>
</evidence>
<feature type="region of interest" description="Disordered" evidence="8">
    <location>
        <begin position="252"/>
        <end position="282"/>
    </location>
</feature>
<dbReference type="InterPro" id="IPR014776">
    <property type="entry name" value="4pyrrole_Mease_sub2"/>
</dbReference>
<evidence type="ECO:0000256" key="4">
    <source>
        <dbReference type="ARBA" id="ARBA00022603"/>
    </source>
</evidence>
<dbReference type="InterPro" id="IPR035996">
    <property type="entry name" value="4pyrrol_Methylase_sf"/>
</dbReference>
<dbReference type="Gene3D" id="3.30.950.10">
    <property type="entry name" value="Methyltransferase, Cobalt-precorrin-4 Transmethylase, Domain 2"/>
    <property type="match status" value="1"/>
</dbReference>
<dbReference type="EMBL" id="JAVIZX010000001">
    <property type="protein sequence ID" value="MDR6216303.1"/>
    <property type="molecule type" value="Genomic_DNA"/>
</dbReference>
<protein>
    <submittedName>
        <fullName evidence="10">Precorrin-4/cobalt-precorrin-4 C11-methyltransferase</fullName>
        <ecNumber evidence="10">2.1.1.133</ecNumber>
        <ecNumber evidence="10">2.1.1.271</ecNumber>
    </submittedName>
</protein>
<dbReference type="SUPFAM" id="SSF53790">
    <property type="entry name" value="Tetrapyrrole methylase"/>
    <property type="match status" value="1"/>
</dbReference>
<evidence type="ECO:0000256" key="3">
    <source>
        <dbReference type="ARBA" id="ARBA00022573"/>
    </source>
</evidence>